<dbReference type="EMBL" id="JABBFX010000002">
    <property type="protein sequence ID" value="NML45946.1"/>
    <property type="molecule type" value="Genomic_DNA"/>
</dbReference>
<dbReference type="RefSeq" id="WP_169420248.1">
    <property type="nucleotide sequence ID" value="NZ_JABBFX010000002.1"/>
</dbReference>
<keyword evidence="2" id="KW-1185">Reference proteome</keyword>
<sequence length="65" mass="7606">MTDDDLHTRQREYIRQHNATVRERAATARNRAAWAAFFALSPDPEALCSEVQRLDPTKPWPQRSR</sequence>
<organism evidence="1 2">
    <name type="scientific">Ramlibacter agri</name>
    <dbReference type="NCBI Taxonomy" id="2728837"/>
    <lineage>
        <taxon>Bacteria</taxon>
        <taxon>Pseudomonadati</taxon>
        <taxon>Pseudomonadota</taxon>
        <taxon>Betaproteobacteria</taxon>
        <taxon>Burkholderiales</taxon>
        <taxon>Comamonadaceae</taxon>
        <taxon>Ramlibacter</taxon>
    </lineage>
</organism>
<proteinExistence type="predicted"/>
<comment type="caution">
    <text evidence="1">The sequence shown here is derived from an EMBL/GenBank/DDBJ whole genome shotgun (WGS) entry which is preliminary data.</text>
</comment>
<protein>
    <submittedName>
        <fullName evidence="1">Uncharacterized protein</fullName>
    </submittedName>
</protein>
<name>A0A848H4M7_9BURK</name>
<evidence type="ECO:0000313" key="1">
    <source>
        <dbReference type="EMBL" id="NML45946.1"/>
    </source>
</evidence>
<evidence type="ECO:0000313" key="2">
    <source>
        <dbReference type="Proteomes" id="UP000541185"/>
    </source>
</evidence>
<accession>A0A848H4M7</accession>
<dbReference type="AlphaFoldDB" id="A0A848H4M7"/>
<gene>
    <name evidence="1" type="ORF">HHL11_19510</name>
</gene>
<reference evidence="1 2" key="1">
    <citation type="submission" date="2020-04" db="EMBL/GenBank/DDBJ databases">
        <title>Ramlibacter sp. G-1-2-2 isolated from soil.</title>
        <authorList>
            <person name="Dahal R.H."/>
        </authorList>
    </citation>
    <scope>NUCLEOTIDE SEQUENCE [LARGE SCALE GENOMIC DNA]</scope>
    <source>
        <strain evidence="1 2">G-1-2-2</strain>
    </source>
</reference>
<dbReference type="Proteomes" id="UP000541185">
    <property type="component" value="Unassembled WGS sequence"/>
</dbReference>